<dbReference type="Pfam" id="PF14054">
    <property type="entry name" value="DUF4249"/>
    <property type="match status" value="1"/>
</dbReference>
<sequence length="306" mass="35132">MRTFRYYIIIFFVMLVACQDNMNIKDLQAKNKLVVYCFPTINDTIKIYISPSIPITGSKESSDSAYISFTNNGIPETVHFLKRIDDNQLYKNVYYVVGTHNIGSNISLKVVGKKFPEVRAITTIPTIPEIQSLFVDTIFSSGKPCTQIKLKIKSRQIKAYFAVKVIGKESIYNKDKDSMVYHLQTQEIDIHNEPILNNFTKGETAINTDNNFYHNFYVFDNTTFAKDSTYTLHLCIPNKSYISKYKVQLYHITPEFYHFIKSINDTNNNELGNYGISFVQPGYSNIINGIGIVGGYSMKETKWIPE</sequence>
<protein>
    <submittedName>
        <fullName evidence="1">Uncharacterized protein DUF4249</fullName>
    </submittedName>
</protein>
<proteinExistence type="predicted"/>
<dbReference type="PROSITE" id="PS51257">
    <property type="entry name" value="PROKAR_LIPOPROTEIN"/>
    <property type="match status" value="1"/>
</dbReference>
<name>A0A2U0UP26_9BACT</name>
<dbReference type="AlphaFoldDB" id="A0A2U0UP26"/>
<evidence type="ECO:0000313" key="1">
    <source>
        <dbReference type="EMBL" id="PVX59411.1"/>
    </source>
</evidence>
<dbReference type="RefSeq" id="WP_116615564.1">
    <property type="nucleotide sequence ID" value="NZ_QENY01000001.1"/>
</dbReference>
<dbReference type="InterPro" id="IPR025345">
    <property type="entry name" value="DUF4249"/>
</dbReference>
<dbReference type="Proteomes" id="UP000245870">
    <property type="component" value="Unassembled WGS sequence"/>
</dbReference>
<organism evidence="1 2">
    <name type="scientific">Hallella colorans</name>
    <dbReference type="NCBI Taxonomy" id="1703337"/>
    <lineage>
        <taxon>Bacteria</taxon>
        <taxon>Pseudomonadati</taxon>
        <taxon>Bacteroidota</taxon>
        <taxon>Bacteroidia</taxon>
        <taxon>Bacteroidales</taxon>
        <taxon>Prevotellaceae</taxon>
        <taxon>Hallella</taxon>
    </lineage>
</organism>
<accession>A0A2U0UP26</accession>
<dbReference type="OrthoDB" id="1060343at2"/>
<reference evidence="1 2" key="1">
    <citation type="submission" date="2018-05" db="EMBL/GenBank/DDBJ databases">
        <title>Genomic Encyclopedia of Type Strains, Phase IV (KMG-IV): sequencing the most valuable type-strain genomes for metagenomic binning, comparative biology and taxonomic classification.</title>
        <authorList>
            <person name="Goeker M."/>
        </authorList>
    </citation>
    <scope>NUCLEOTIDE SEQUENCE [LARGE SCALE GENOMIC DNA]</scope>
    <source>
        <strain evidence="1 2">DSM 100333</strain>
    </source>
</reference>
<comment type="caution">
    <text evidence="1">The sequence shown here is derived from an EMBL/GenBank/DDBJ whole genome shotgun (WGS) entry which is preliminary data.</text>
</comment>
<dbReference type="EMBL" id="QENY01000001">
    <property type="protein sequence ID" value="PVX59411.1"/>
    <property type="molecule type" value="Genomic_DNA"/>
</dbReference>
<evidence type="ECO:0000313" key="2">
    <source>
        <dbReference type="Proteomes" id="UP000245870"/>
    </source>
</evidence>
<gene>
    <name evidence="1" type="ORF">C7379_101183</name>
</gene>
<keyword evidence="2" id="KW-1185">Reference proteome</keyword>